<dbReference type="RefSeq" id="WP_092151947.1">
    <property type="nucleotide sequence ID" value="NZ_LT629700.1"/>
</dbReference>
<protein>
    <recommendedName>
        <fullName evidence="4">Trypsin</fullName>
    </recommendedName>
</protein>
<feature type="chain" id="PRO_5039712315" description="Trypsin" evidence="1">
    <location>
        <begin position="28"/>
        <end position="280"/>
    </location>
</feature>
<dbReference type="Proteomes" id="UP000199350">
    <property type="component" value="Chromosome I"/>
</dbReference>
<evidence type="ECO:0000256" key="1">
    <source>
        <dbReference type="SAM" id="SignalP"/>
    </source>
</evidence>
<reference evidence="3" key="1">
    <citation type="submission" date="2016-10" db="EMBL/GenBank/DDBJ databases">
        <authorList>
            <person name="Varghese N."/>
            <person name="Submissions S."/>
        </authorList>
    </citation>
    <scope>NUCLEOTIDE SEQUENCE [LARGE SCALE GENOMIC DNA]</scope>
    <source>
        <strain evidence="3">DSM 20632</strain>
    </source>
</reference>
<dbReference type="STRING" id="38302.SAMN04488535_2181"/>
<dbReference type="CDD" id="cd21112">
    <property type="entry name" value="alphaLP-like"/>
    <property type="match status" value="1"/>
</dbReference>
<evidence type="ECO:0000313" key="3">
    <source>
        <dbReference type="Proteomes" id="UP000199350"/>
    </source>
</evidence>
<dbReference type="EMBL" id="LT629700">
    <property type="protein sequence ID" value="SDM16368.1"/>
    <property type="molecule type" value="Genomic_DNA"/>
</dbReference>
<sequence>MRRGRRVAAVTAVLASALAAVSSPAVAQAQMDPNYHWRNDPLTKVMAGKPFVDRVLHRVSGSWFDAAPVSPGAQDALRRGKSLYGPGAPLYVGDFSMCTAAAVGTDSAGRMVAITAGHCGHLGEPVAAADSLQAGWSGRIARKNDALDYAVIELGPNAELTASYNGTTVRSAGGRANPGEVVCKNGYASGATCGAVLGADSQRHFTHLCAMAGDSGAPVYSGERLVGMVSGGLLPPGLNLQCKTPLQGALHAPTVVTNIDAVIADMNSVPGVGQGFVLAR</sequence>
<dbReference type="InterPro" id="IPR009003">
    <property type="entry name" value="Peptidase_S1_PA"/>
</dbReference>
<dbReference type="SUPFAM" id="SSF50494">
    <property type="entry name" value="Trypsin-like serine proteases"/>
    <property type="match status" value="1"/>
</dbReference>
<accession>A0A1G9QZB8</accession>
<dbReference type="OrthoDB" id="4536940at2"/>
<dbReference type="AlphaFoldDB" id="A0A1G9QZB8"/>
<name>A0A1G9QZB8_9CORY</name>
<feature type="signal peptide" evidence="1">
    <location>
        <begin position="1"/>
        <end position="27"/>
    </location>
</feature>
<keyword evidence="3" id="KW-1185">Reference proteome</keyword>
<gene>
    <name evidence="2" type="ORF">SAMN04488535_2181</name>
</gene>
<dbReference type="InterPro" id="IPR043504">
    <property type="entry name" value="Peptidase_S1_PA_chymotrypsin"/>
</dbReference>
<evidence type="ECO:0000313" key="2">
    <source>
        <dbReference type="EMBL" id="SDM16368.1"/>
    </source>
</evidence>
<keyword evidence="1" id="KW-0732">Signal</keyword>
<evidence type="ECO:0008006" key="4">
    <source>
        <dbReference type="Google" id="ProtNLM"/>
    </source>
</evidence>
<proteinExistence type="predicted"/>
<dbReference type="Gene3D" id="2.40.10.10">
    <property type="entry name" value="Trypsin-like serine proteases"/>
    <property type="match status" value="2"/>
</dbReference>
<organism evidence="2 3">
    <name type="scientific">Corynebacterium mycetoides</name>
    <dbReference type="NCBI Taxonomy" id="38302"/>
    <lineage>
        <taxon>Bacteria</taxon>
        <taxon>Bacillati</taxon>
        <taxon>Actinomycetota</taxon>
        <taxon>Actinomycetes</taxon>
        <taxon>Mycobacteriales</taxon>
        <taxon>Corynebacteriaceae</taxon>
        <taxon>Corynebacterium</taxon>
    </lineage>
</organism>